<dbReference type="InterPro" id="IPR051262">
    <property type="entry name" value="SMP-30/CGR1_Lactonase"/>
</dbReference>
<keyword evidence="1" id="KW-0378">Hydrolase</keyword>
<evidence type="ECO:0000313" key="4">
    <source>
        <dbReference type="Proteomes" id="UP001165393"/>
    </source>
</evidence>
<protein>
    <submittedName>
        <fullName evidence="3">SMP-30/gluconolactonase/LRE family protein</fullName>
    </submittedName>
</protein>
<sequence length="367" mass="40346">MQQRQDDMMVRQYSFRWLKGALGPHTTIAGYVISALLLSVNAQAADTQNNIQPAKLFANLTDNCPTPDAFAIAPDGSLTLSCPNFANNKLQGELLSIAPNGEVAHLATIPTLNLTRKANPMGIAYDDNGDLYVADSRGIKHGRILKMSFDKNKLLNTEVIASGINPNGLRYRDGAIYITQLNMPNVKSSKNISAIYRFNASDRNVKVANTLDDEQLIFSIETQNPSIGFGLDGIAFSPNGTLFAANLGDSEVYQLTQDKHGNVTEHHLYASLPNDTRIDGLAFDDEGNLYLAGFGLNQIFKITEQQQVIKLADYSDNDGSNGQIDQPADLIVYQDKLVISNFDLMTNHGLRNSEHSKPYTLSYIELK</sequence>
<accession>A0AA41W458</accession>
<organism evidence="3 4">
    <name type="scientific">Echinimonas agarilytica</name>
    <dbReference type="NCBI Taxonomy" id="1215918"/>
    <lineage>
        <taxon>Bacteria</taxon>
        <taxon>Pseudomonadati</taxon>
        <taxon>Pseudomonadota</taxon>
        <taxon>Gammaproteobacteria</taxon>
        <taxon>Alteromonadales</taxon>
        <taxon>Echinimonadaceae</taxon>
        <taxon>Echinimonas</taxon>
    </lineage>
</organism>
<dbReference type="EMBL" id="JAMQGP010000001">
    <property type="protein sequence ID" value="MCM2678514.1"/>
    <property type="molecule type" value="Genomic_DNA"/>
</dbReference>
<dbReference type="Proteomes" id="UP001165393">
    <property type="component" value="Unassembled WGS sequence"/>
</dbReference>
<dbReference type="SUPFAM" id="SSF63829">
    <property type="entry name" value="Calcium-dependent phosphotriesterase"/>
    <property type="match status" value="1"/>
</dbReference>
<proteinExistence type="predicted"/>
<evidence type="ECO:0000256" key="1">
    <source>
        <dbReference type="ARBA" id="ARBA00022801"/>
    </source>
</evidence>
<evidence type="ECO:0000313" key="3">
    <source>
        <dbReference type="EMBL" id="MCM2678514.1"/>
    </source>
</evidence>
<dbReference type="InterPro" id="IPR011042">
    <property type="entry name" value="6-blade_b-propeller_TolB-like"/>
</dbReference>
<dbReference type="InterPro" id="IPR013658">
    <property type="entry name" value="SGL"/>
</dbReference>
<reference evidence="3 4" key="1">
    <citation type="journal article" date="2013" name="Antonie Van Leeuwenhoek">
        <title>Echinimonas agarilytica gen. nov., sp. nov., a new gammaproteobacterium isolated from the sea urchin Strongylocentrotus intermedius.</title>
        <authorList>
            <person name="Nedashkovskaya O.I."/>
            <person name="Stenkova A.M."/>
            <person name="Zhukova N.V."/>
            <person name="Van Trappen S."/>
            <person name="Lee J.S."/>
            <person name="Kim S.B."/>
        </authorList>
    </citation>
    <scope>NUCLEOTIDE SEQUENCE [LARGE SCALE GENOMIC DNA]</scope>
    <source>
        <strain evidence="3 4">KMM 6351</strain>
    </source>
</reference>
<dbReference type="PANTHER" id="PTHR47572">
    <property type="entry name" value="LIPOPROTEIN-RELATED"/>
    <property type="match status" value="1"/>
</dbReference>
<dbReference type="PANTHER" id="PTHR47572:SF4">
    <property type="entry name" value="LACTONASE DRP35"/>
    <property type="match status" value="1"/>
</dbReference>
<feature type="domain" description="SMP-30/Gluconolactonase/LRE-like region" evidence="2">
    <location>
        <begin position="118"/>
        <end position="310"/>
    </location>
</feature>
<dbReference type="GO" id="GO:0016787">
    <property type="term" value="F:hydrolase activity"/>
    <property type="evidence" value="ECO:0007669"/>
    <property type="project" value="UniProtKB-KW"/>
</dbReference>
<dbReference type="RefSeq" id="WP_251259878.1">
    <property type="nucleotide sequence ID" value="NZ_JAMQGP010000001.1"/>
</dbReference>
<dbReference type="Gene3D" id="2.120.10.30">
    <property type="entry name" value="TolB, C-terminal domain"/>
    <property type="match status" value="2"/>
</dbReference>
<name>A0AA41W458_9GAMM</name>
<dbReference type="AlphaFoldDB" id="A0AA41W458"/>
<gene>
    <name evidence="3" type="ORF">NAF29_02365</name>
</gene>
<dbReference type="Pfam" id="PF08450">
    <property type="entry name" value="SGL"/>
    <property type="match status" value="1"/>
</dbReference>
<keyword evidence="4" id="KW-1185">Reference proteome</keyword>
<comment type="caution">
    <text evidence="3">The sequence shown here is derived from an EMBL/GenBank/DDBJ whole genome shotgun (WGS) entry which is preliminary data.</text>
</comment>
<evidence type="ECO:0000259" key="2">
    <source>
        <dbReference type="Pfam" id="PF08450"/>
    </source>
</evidence>